<comment type="similarity">
    <text evidence="2">Belongs to the GSP F family.</text>
</comment>
<dbReference type="InterPro" id="IPR042094">
    <property type="entry name" value="T2SS_GspF_sf"/>
</dbReference>
<dbReference type="Proteomes" id="UP000037267">
    <property type="component" value="Unassembled WGS sequence"/>
</dbReference>
<name>A0A0L0WEG4_GOTPU</name>
<dbReference type="STRING" id="1503.CLPU_1c00240"/>
<feature type="transmembrane region" description="Helical" evidence="8">
    <location>
        <begin position="178"/>
        <end position="203"/>
    </location>
</feature>
<keyword evidence="3" id="KW-1003">Cell membrane</keyword>
<proteinExistence type="inferred from homology"/>
<keyword evidence="4" id="KW-0997">Cell inner membrane</keyword>
<accession>A0A0L0WEG4</accession>
<feature type="domain" description="Type II secretion system protein GspF" evidence="9">
    <location>
        <begin position="74"/>
        <end position="197"/>
    </location>
</feature>
<keyword evidence="5 8" id="KW-0812">Transmembrane</keyword>
<comment type="caution">
    <text evidence="10">The sequence shown here is derived from an EMBL/GenBank/DDBJ whole genome shotgun (WGS) entry which is preliminary data.</text>
</comment>
<dbReference type="PANTHER" id="PTHR30012">
    <property type="entry name" value="GENERAL SECRETION PATHWAY PROTEIN"/>
    <property type="match status" value="1"/>
</dbReference>
<protein>
    <submittedName>
        <fullName evidence="10">Type IV pilus assembly protein TapC</fullName>
    </submittedName>
</protein>
<keyword evidence="6 8" id="KW-1133">Transmembrane helix</keyword>
<dbReference type="Gene3D" id="1.20.81.30">
    <property type="entry name" value="Type II secretion system (T2SS), domain F"/>
    <property type="match status" value="2"/>
</dbReference>
<evidence type="ECO:0000256" key="5">
    <source>
        <dbReference type="ARBA" id="ARBA00022692"/>
    </source>
</evidence>
<dbReference type="EMBL" id="LGSS01000001">
    <property type="protein sequence ID" value="KNF09859.1"/>
    <property type="molecule type" value="Genomic_DNA"/>
</dbReference>
<dbReference type="FunFam" id="1.20.81.30:FF:000001">
    <property type="entry name" value="Type II secretion system protein F"/>
    <property type="match status" value="1"/>
</dbReference>
<dbReference type="PANTHER" id="PTHR30012:SF0">
    <property type="entry name" value="TYPE II SECRETION SYSTEM PROTEIN F-RELATED"/>
    <property type="match status" value="1"/>
</dbReference>
<evidence type="ECO:0000256" key="8">
    <source>
        <dbReference type="SAM" id="Phobius"/>
    </source>
</evidence>
<dbReference type="GO" id="GO:0005886">
    <property type="term" value="C:plasma membrane"/>
    <property type="evidence" value="ECO:0007669"/>
    <property type="project" value="UniProtKB-SubCell"/>
</dbReference>
<sequence>MPKYRYIAFNELGKKVSGIHEGQNKEDVLLMLRDNKYFPVKIKKIQTKKNIIMLLKSRGFINFDKPNLKEISDFCRQLSIMLNVGVPIINSLDAILLETNNKEMKIAISKITYDLLNGSTFYKSISKRKDIFPNLLINMIRAGEISGNIDEALYKASDYYEKQDLINNKIKSATIYPILLSITCFLAITFILLFIVPNFIIIFEMNNIEIPLTLKVLMSVSNFLKKYNYIFILFLISFILILKKILTLNSVKTKYDKFKFKIPILKEILKTSTAIKFSKTLYMLISSGVSLIESLDIASSIVENIYCNKNILEIKNEVENGDSLSYCMKSRTIFYQGMTSMINIGEESGRLEEVLCKVGEYYEKDLEILSDKYIKLIEPIMIFLVSIIVGIIVIVVIFPIFNLINSI</sequence>
<gene>
    <name evidence="10" type="primary">tapC</name>
    <name evidence="10" type="ORF">CLPU_1c00240</name>
</gene>
<organism evidence="10 11">
    <name type="scientific">Gottschalkia purinilytica</name>
    <name type="common">Clostridium purinilyticum</name>
    <dbReference type="NCBI Taxonomy" id="1503"/>
    <lineage>
        <taxon>Bacteria</taxon>
        <taxon>Bacillati</taxon>
        <taxon>Bacillota</taxon>
        <taxon>Tissierellia</taxon>
        <taxon>Tissierellales</taxon>
        <taxon>Gottschalkiaceae</taxon>
        <taxon>Gottschalkia</taxon>
    </lineage>
</organism>
<dbReference type="RefSeq" id="WP_050353606.1">
    <property type="nucleotide sequence ID" value="NZ_LGSS01000001.1"/>
</dbReference>
<feature type="transmembrane region" description="Helical" evidence="8">
    <location>
        <begin position="227"/>
        <end position="246"/>
    </location>
</feature>
<dbReference type="Pfam" id="PF00482">
    <property type="entry name" value="T2SSF"/>
    <property type="match status" value="2"/>
</dbReference>
<evidence type="ECO:0000256" key="3">
    <source>
        <dbReference type="ARBA" id="ARBA00022475"/>
    </source>
</evidence>
<feature type="domain" description="Type II secretion system protein GspF" evidence="9">
    <location>
        <begin position="277"/>
        <end position="399"/>
    </location>
</feature>
<evidence type="ECO:0000256" key="7">
    <source>
        <dbReference type="ARBA" id="ARBA00023136"/>
    </source>
</evidence>
<dbReference type="InterPro" id="IPR018076">
    <property type="entry name" value="T2SS_GspF_dom"/>
</dbReference>
<evidence type="ECO:0000313" key="10">
    <source>
        <dbReference type="EMBL" id="KNF09859.1"/>
    </source>
</evidence>
<evidence type="ECO:0000256" key="6">
    <source>
        <dbReference type="ARBA" id="ARBA00022989"/>
    </source>
</evidence>
<evidence type="ECO:0000256" key="2">
    <source>
        <dbReference type="ARBA" id="ARBA00005745"/>
    </source>
</evidence>
<dbReference type="AlphaFoldDB" id="A0A0L0WEG4"/>
<keyword evidence="11" id="KW-1185">Reference proteome</keyword>
<dbReference type="PRINTS" id="PR00812">
    <property type="entry name" value="BCTERIALGSPF"/>
</dbReference>
<evidence type="ECO:0000256" key="1">
    <source>
        <dbReference type="ARBA" id="ARBA00004429"/>
    </source>
</evidence>
<reference evidence="11" key="1">
    <citation type="submission" date="2015-07" db="EMBL/GenBank/DDBJ databases">
        <title>Draft genome sequence of the purine-degrading Gottschalkia purinilyticum DSM 1384 (formerly Clostridium purinilyticum).</title>
        <authorList>
            <person name="Poehlein A."/>
            <person name="Schiel-Bengelsdorf B."/>
            <person name="Bengelsdorf F.R."/>
            <person name="Daniel R."/>
            <person name="Duerre P."/>
        </authorList>
    </citation>
    <scope>NUCLEOTIDE SEQUENCE [LARGE SCALE GENOMIC DNA]</scope>
    <source>
        <strain evidence="11">DSM 1384</strain>
    </source>
</reference>
<keyword evidence="7 8" id="KW-0472">Membrane</keyword>
<dbReference type="InterPro" id="IPR003004">
    <property type="entry name" value="GspF/PilC"/>
</dbReference>
<feature type="transmembrane region" description="Helical" evidence="8">
    <location>
        <begin position="380"/>
        <end position="401"/>
    </location>
</feature>
<comment type="subcellular location">
    <subcellularLocation>
        <location evidence="1">Cell inner membrane</location>
        <topology evidence="1">Multi-pass membrane protein</topology>
    </subcellularLocation>
</comment>
<evidence type="ECO:0000256" key="4">
    <source>
        <dbReference type="ARBA" id="ARBA00022519"/>
    </source>
</evidence>
<evidence type="ECO:0000259" key="9">
    <source>
        <dbReference type="Pfam" id="PF00482"/>
    </source>
</evidence>
<evidence type="ECO:0000313" key="11">
    <source>
        <dbReference type="Proteomes" id="UP000037267"/>
    </source>
</evidence>